<dbReference type="AlphaFoldDB" id="A0A5P1EC46"/>
<organism evidence="1 2">
    <name type="scientific">Asparagus officinalis</name>
    <name type="common">Garden asparagus</name>
    <dbReference type="NCBI Taxonomy" id="4686"/>
    <lineage>
        <taxon>Eukaryota</taxon>
        <taxon>Viridiplantae</taxon>
        <taxon>Streptophyta</taxon>
        <taxon>Embryophyta</taxon>
        <taxon>Tracheophyta</taxon>
        <taxon>Spermatophyta</taxon>
        <taxon>Magnoliopsida</taxon>
        <taxon>Liliopsida</taxon>
        <taxon>Asparagales</taxon>
        <taxon>Asparagaceae</taxon>
        <taxon>Asparagoideae</taxon>
        <taxon>Asparagus</taxon>
    </lineage>
</organism>
<evidence type="ECO:0000313" key="2">
    <source>
        <dbReference type="Proteomes" id="UP000243459"/>
    </source>
</evidence>
<protein>
    <submittedName>
        <fullName evidence="1">Uncharacterized protein</fullName>
    </submittedName>
</protein>
<keyword evidence="2" id="KW-1185">Reference proteome</keyword>
<sequence>MKKSEAAIHILPEKDVARYVHEEIKQKPTQMEAKIEEHEDVTAEKSLGKKRIEAYEKLVMLNEAYEQELVARDINTMTIKAETEKRFAEQKHIRQKKGELKEVKVAEEVPKKKKGRKKREGSDDTFKAFVQGLRAKSQRTTKKAKFLESHFQTKMPKKKRKGKKCVVVVEDDDDNGEKDEKKPLAISYLDMIVAYMHIFHQGHPRGNEGNEHRSLAQGVAYATGRTCCSNHM</sequence>
<dbReference type="Gramene" id="ONK58486">
    <property type="protein sequence ID" value="ONK58486"/>
    <property type="gene ID" value="A4U43_C09F13540"/>
</dbReference>
<gene>
    <name evidence="1" type="ORF">A4U43_C09F13540</name>
</gene>
<reference evidence="2" key="1">
    <citation type="journal article" date="2017" name="Nat. Commun.">
        <title>The asparagus genome sheds light on the origin and evolution of a young Y chromosome.</title>
        <authorList>
            <person name="Harkess A."/>
            <person name="Zhou J."/>
            <person name="Xu C."/>
            <person name="Bowers J.E."/>
            <person name="Van der Hulst R."/>
            <person name="Ayyampalayam S."/>
            <person name="Mercati F."/>
            <person name="Riccardi P."/>
            <person name="McKain M.R."/>
            <person name="Kakrana A."/>
            <person name="Tang H."/>
            <person name="Ray J."/>
            <person name="Groenendijk J."/>
            <person name="Arikit S."/>
            <person name="Mathioni S.M."/>
            <person name="Nakano M."/>
            <person name="Shan H."/>
            <person name="Telgmann-Rauber A."/>
            <person name="Kanno A."/>
            <person name="Yue Z."/>
            <person name="Chen H."/>
            <person name="Li W."/>
            <person name="Chen Y."/>
            <person name="Xu X."/>
            <person name="Zhang Y."/>
            <person name="Luo S."/>
            <person name="Chen H."/>
            <person name="Gao J."/>
            <person name="Mao Z."/>
            <person name="Pires J.C."/>
            <person name="Luo M."/>
            <person name="Kudrna D."/>
            <person name="Wing R.A."/>
            <person name="Meyers B.C."/>
            <person name="Yi K."/>
            <person name="Kong H."/>
            <person name="Lavrijsen P."/>
            <person name="Sunseri F."/>
            <person name="Falavigna A."/>
            <person name="Ye Y."/>
            <person name="Leebens-Mack J.H."/>
            <person name="Chen G."/>
        </authorList>
    </citation>
    <scope>NUCLEOTIDE SEQUENCE [LARGE SCALE GENOMIC DNA]</scope>
    <source>
        <strain evidence="2">cv. DH0086</strain>
    </source>
</reference>
<dbReference type="EMBL" id="CM007389">
    <property type="protein sequence ID" value="ONK58486.1"/>
    <property type="molecule type" value="Genomic_DNA"/>
</dbReference>
<dbReference type="Proteomes" id="UP000243459">
    <property type="component" value="Chromosome 9"/>
</dbReference>
<name>A0A5P1EC46_ASPOF</name>
<evidence type="ECO:0000313" key="1">
    <source>
        <dbReference type="EMBL" id="ONK58486.1"/>
    </source>
</evidence>
<proteinExistence type="predicted"/>
<accession>A0A5P1EC46</accession>